<dbReference type="AlphaFoldDB" id="A0A4Y2CPK7"/>
<feature type="transmembrane region" description="Helical" evidence="1">
    <location>
        <begin position="62"/>
        <end position="88"/>
    </location>
</feature>
<keyword evidence="1" id="KW-1133">Transmembrane helix</keyword>
<accession>A0A4Y2CPK7</accession>
<comment type="caution">
    <text evidence="2">The sequence shown here is derived from an EMBL/GenBank/DDBJ whole genome shotgun (WGS) entry which is preliminary data.</text>
</comment>
<proteinExistence type="predicted"/>
<gene>
    <name evidence="2" type="ORF">AVEN_175537_1</name>
</gene>
<dbReference type="EMBL" id="BGPR01000217">
    <property type="protein sequence ID" value="GBM05687.1"/>
    <property type="molecule type" value="Genomic_DNA"/>
</dbReference>
<evidence type="ECO:0000313" key="2">
    <source>
        <dbReference type="EMBL" id="GBM05687.1"/>
    </source>
</evidence>
<organism evidence="2 3">
    <name type="scientific">Araneus ventricosus</name>
    <name type="common">Orbweaver spider</name>
    <name type="synonym">Epeira ventricosa</name>
    <dbReference type="NCBI Taxonomy" id="182803"/>
    <lineage>
        <taxon>Eukaryota</taxon>
        <taxon>Metazoa</taxon>
        <taxon>Ecdysozoa</taxon>
        <taxon>Arthropoda</taxon>
        <taxon>Chelicerata</taxon>
        <taxon>Arachnida</taxon>
        <taxon>Araneae</taxon>
        <taxon>Araneomorphae</taxon>
        <taxon>Entelegynae</taxon>
        <taxon>Araneoidea</taxon>
        <taxon>Araneidae</taxon>
        <taxon>Araneus</taxon>
    </lineage>
</organism>
<keyword evidence="1" id="KW-0812">Transmembrane</keyword>
<dbReference type="Proteomes" id="UP000499080">
    <property type="component" value="Unassembled WGS sequence"/>
</dbReference>
<name>A0A4Y2CPK7_ARAVE</name>
<reference evidence="2 3" key="1">
    <citation type="journal article" date="2019" name="Sci. Rep.">
        <title>Orb-weaving spider Araneus ventricosus genome elucidates the spidroin gene catalogue.</title>
        <authorList>
            <person name="Kono N."/>
            <person name="Nakamura H."/>
            <person name="Ohtoshi R."/>
            <person name="Moran D.A.P."/>
            <person name="Shinohara A."/>
            <person name="Yoshida Y."/>
            <person name="Fujiwara M."/>
            <person name="Mori M."/>
            <person name="Tomita M."/>
            <person name="Arakawa K."/>
        </authorList>
    </citation>
    <scope>NUCLEOTIDE SEQUENCE [LARGE SCALE GENOMIC DNA]</scope>
</reference>
<evidence type="ECO:0000313" key="3">
    <source>
        <dbReference type="Proteomes" id="UP000499080"/>
    </source>
</evidence>
<keyword evidence="1" id="KW-0472">Membrane</keyword>
<evidence type="ECO:0000256" key="1">
    <source>
        <dbReference type="SAM" id="Phobius"/>
    </source>
</evidence>
<sequence length="135" mass="15491">MGREKKTSVSARVRHSNGCGGLVVRSRLRNWWVPGSKTDSIKDPSYDFYFDRKPRKPRSCELAYLFTAWYFWISLLCVCFMFMTLLMVCVLCCCRNKKNDTSSVLGRILLSLPPTLFTSESSSSLLLILNFLLEA</sequence>
<keyword evidence="3" id="KW-1185">Reference proteome</keyword>
<protein>
    <submittedName>
        <fullName evidence="2">Uncharacterized protein</fullName>
    </submittedName>
</protein>